<dbReference type="NCBIfam" id="TIGR03647">
    <property type="entry name" value="Na_symport_sm"/>
    <property type="match status" value="1"/>
</dbReference>
<proteinExistence type="predicted"/>
<comment type="caution">
    <text evidence="3">The sequence shown here is derived from an EMBL/GenBank/DDBJ whole genome shotgun (WGS) entry which is preliminary data.</text>
</comment>
<gene>
    <name evidence="3" type="ORF">CBM15_13380</name>
</gene>
<keyword evidence="1" id="KW-0812">Transmembrane</keyword>
<name>A0ABX3ZFU3_9BACL</name>
<keyword evidence="1" id="KW-1133">Transmembrane helix</keyword>
<accession>A0ABX3ZFU3</accession>
<reference evidence="3 4" key="1">
    <citation type="journal article" date="2017" name="Int. J. Syst. Evol. Microbiol.">
        <title>Solibacillus kalamii sp. nov., isolated from a high-efficiency particulate arrestance filter system used in the International Space Station.</title>
        <authorList>
            <person name="Checinska Sielaff A."/>
            <person name="Kumar R.M."/>
            <person name="Pal D."/>
            <person name="Mayilraj S."/>
            <person name="Venkateswaran K."/>
        </authorList>
    </citation>
    <scope>NUCLEOTIDE SEQUENCE [LARGE SCALE GENOMIC DNA]</scope>
    <source>
        <strain evidence="3 4">ISSFR-015</strain>
    </source>
</reference>
<evidence type="ECO:0000256" key="1">
    <source>
        <dbReference type="SAM" id="Phobius"/>
    </source>
</evidence>
<keyword evidence="1" id="KW-0472">Membrane</keyword>
<dbReference type="RefSeq" id="WP_008408321.1">
    <property type="nucleotide sequence ID" value="NZ_JAFBEY010000007.1"/>
</dbReference>
<feature type="domain" description="Sodium symporter small subunit" evidence="2">
    <location>
        <begin position="10"/>
        <end position="84"/>
    </location>
</feature>
<feature type="transmembrane region" description="Helical" evidence="1">
    <location>
        <begin position="21"/>
        <end position="41"/>
    </location>
</feature>
<evidence type="ECO:0000313" key="4">
    <source>
        <dbReference type="Proteomes" id="UP000196594"/>
    </source>
</evidence>
<sequence>MKKIDKKVADAYFREKNTYMAIYFVIWFLVSFVMVALADSLTEVQFLGFPFHYFMGAIGALLTFIILLFVNAIVGDKIDKKYGISEARNEEIGANNMMNH</sequence>
<dbReference type="Pfam" id="PF13937">
    <property type="entry name" value="DUF4212"/>
    <property type="match status" value="1"/>
</dbReference>
<protein>
    <recommendedName>
        <fullName evidence="2">Sodium symporter small subunit domain-containing protein</fullName>
    </recommendedName>
</protein>
<evidence type="ECO:0000313" key="3">
    <source>
        <dbReference type="EMBL" id="OUZ38393.1"/>
    </source>
</evidence>
<evidence type="ECO:0000259" key="2">
    <source>
        <dbReference type="Pfam" id="PF13937"/>
    </source>
</evidence>
<dbReference type="EMBL" id="NHNT01000009">
    <property type="protein sequence ID" value="OUZ38393.1"/>
    <property type="molecule type" value="Genomic_DNA"/>
</dbReference>
<organism evidence="3 4">
    <name type="scientific">Solibacillus kalamii</name>
    <dbReference type="NCBI Taxonomy" id="1748298"/>
    <lineage>
        <taxon>Bacteria</taxon>
        <taxon>Bacillati</taxon>
        <taxon>Bacillota</taxon>
        <taxon>Bacilli</taxon>
        <taxon>Bacillales</taxon>
        <taxon>Caryophanaceae</taxon>
        <taxon>Solibacillus</taxon>
    </lineage>
</organism>
<dbReference type="InterPro" id="IPR019886">
    <property type="entry name" value="Na_symporter_ssu"/>
</dbReference>
<keyword evidence="4" id="KW-1185">Reference proteome</keyword>
<feature type="transmembrane region" description="Helical" evidence="1">
    <location>
        <begin position="53"/>
        <end position="74"/>
    </location>
</feature>
<dbReference type="Proteomes" id="UP000196594">
    <property type="component" value="Unassembled WGS sequence"/>
</dbReference>